<dbReference type="SUPFAM" id="SSF51735">
    <property type="entry name" value="NAD(P)-binding Rossmann-fold domains"/>
    <property type="match status" value="1"/>
</dbReference>
<organism evidence="2 3">
    <name type="scientific">Polyporus arcularius HHB13444</name>
    <dbReference type="NCBI Taxonomy" id="1314778"/>
    <lineage>
        <taxon>Eukaryota</taxon>
        <taxon>Fungi</taxon>
        <taxon>Dikarya</taxon>
        <taxon>Basidiomycota</taxon>
        <taxon>Agaricomycotina</taxon>
        <taxon>Agaricomycetes</taxon>
        <taxon>Polyporales</taxon>
        <taxon>Polyporaceae</taxon>
        <taxon>Polyporus</taxon>
    </lineage>
</organism>
<dbReference type="InterPro" id="IPR036291">
    <property type="entry name" value="NAD(P)-bd_dom_sf"/>
</dbReference>
<sequence length="240" mass="26296">MASTSLSSWHPTDTPDLSGKVALVTGGNAGIGREIVKELLRKNARVYLAARSPHKARTHLYLNAGLMLPPAEDLTAQGYDLTFGTNVIGHFLFLQLIYPLLLAAPAPGPARIVWTASFAHYQVPGDRLNYATFTDGPERRNVSRGMFDMYAQSKLAQVALSSYLAKHAAEVGDNVASTSLEIFRGDKPWYLLLWDRFIMYPTAYGAITPLYAGTAPEALTYHGKYLRPWARPGDPNSAAL</sequence>
<dbReference type="Proteomes" id="UP000308197">
    <property type="component" value="Unassembled WGS sequence"/>
</dbReference>
<dbReference type="InParanoid" id="A0A5C3PGY6"/>
<dbReference type="EMBL" id="ML211091">
    <property type="protein sequence ID" value="TFK89005.1"/>
    <property type="molecule type" value="Genomic_DNA"/>
</dbReference>
<dbReference type="PRINTS" id="PR00081">
    <property type="entry name" value="GDHRDH"/>
</dbReference>
<evidence type="ECO:0000256" key="1">
    <source>
        <dbReference type="ARBA" id="ARBA00023002"/>
    </source>
</evidence>
<dbReference type="AlphaFoldDB" id="A0A5C3PGY6"/>
<dbReference type="Pfam" id="PF00106">
    <property type="entry name" value="adh_short"/>
    <property type="match status" value="1"/>
</dbReference>
<name>A0A5C3PGY6_9APHY</name>
<dbReference type="Gene3D" id="3.40.50.720">
    <property type="entry name" value="NAD(P)-binding Rossmann-like Domain"/>
    <property type="match status" value="2"/>
</dbReference>
<dbReference type="PANTHER" id="PTHR43157:SF31">
    <property type="entry name" value="PHOSPHATIDYLINOSITOL-GLYCAN BIOSYNTHESIS CLASS F PROTEIN"/>
    <property type="match status" value="1"/>
</dbReference>
<keyword evidence="3" id="KW-1185">Reference proteome</keyword>
<protein>
    <submittedName>
        <fullName evidence="2">NAD(P)-binding protein</fullName>
    </submittedName>
</protein>
<gene>
    <name evidence="2" type="ORF">K466DRAFT_645184</name>
</gene>
<reference evidence="2 3" key="1">
    <citation type="journal article" date="2019" name="Nat. Ecol. Evol.">
        <title>Megaphylogeny resolves global patterns of mushroom evolution.</title>
        <authorList>
            <person name="Varga T."/>
            <person name="Krizsan K."/>
            <person name="Foldi C."/>
            <person name="Dima B."/>
            <person name="Sanchez-Garcia M."/>
            <person name="Sanchez-Ramirez S."/>
            <person name="Szollosi G.J."/>
            <person name="Szarkandi J.G."/>
            <person name="Papp V."/>
            <person name="Albert L."/>
            <person name="Andreopoulos W."/>
            <person name="Angelini C."/>
            <person name="Antonin V."/>
            <person name="Barry K.W."/>
            <person name="Bougher N.L."/>
            <person name="Buchanan P."/>
            <person name="Buyck B."/>
            <person name="Bense V."/>
            <person name="Catcheside P."/>
            <person name="Chovatia M."/>
            <person name="Cooper J."/>
            <person name="Damon W."/>
            <person name="Desjardin D."/>
            <person name="Finy P."/>
            <person name="Geml J."/>
            <person name="Haridas S."/>
            <person name="Hughes K."/>
            <person name="Justo A."/>
            <person name="Karasinski D."/>
            <person name="Kautmanova I."/>
            <person name="Kiss B."/>
            <person name="Kocsube S."/>
            <person name="Kotiranta H."/>
            <person name="LaButti K.M."/>
            <person name="Lechner B.E."/>
            <person name="Liimatainen K."/>
            <person name="Lipzen A."/>
            <person name="Lukacs Z."/>
            <person name="Mihaltcheva S."/>
            <person name="Morgado L.N."/>
            <person name="Niskanen T."/>
            <person name="Noordeloos M.E."/>
            <person name="Ohm R.A."/>
            <person name="Ortiz-Santana B."/>
            <person name="Ovrebo C."/>
            <person name="Racz N."/>
            <person name="Riley R."/>
            <person name="Savchenko A."/>
            <person name="Shiryaev A."/>
            <person name="Soop K."/>
            <person name="Spirin V."/>
            <person name="Szebenyi C."/>
            <person name="Tomsovsky M."/>
            <person name="Tulloss R.E."/>
            <person name="Uehling J."/>
            <person name="Grigoriev I.V."/>
            <person name="Vagvolgyi C."/>
            <person name="Papp T."/>
            <person name="Martin F.M."/>
            <person name="Miettinen O."/>
            <person name="Hibbett D.S."/>
            <person name="Nagy L.G."/>
        </authorList>
    </citation>
    <scope>NUCLEOTIDE SEQUENCE [LARGE SCALE GENOMIC DNA]</scope>
    <source>
        <strain evidence="2 3">HHB13444</strain>
    </source>
</reference>
<accession>A0A5C3PGY6</accession>
<evidence type="ECO:0000313" key="2">
    <source>
        <dbReference type="EMBL" id="TFK89005.1"/>
    </source>
</evidence>
<dbReference type="GO" id="GO:0016491">
    <property type="term" value="F:oxidoreductase activity"/>
    <property type="evidence" value="ECO:0007669"/>
    <property type="project" value="UniProtKB-KW"/>
</dbReference>
<proteinExistence type="predicted"/>
<keyword evidence="1" id="KW-0560">Oxidoreductase</keyword>
<dbReference type="InterPro" id="IPR002347">
    <property type="entry name" value="SDR_fam"/>
</dbReference>
<evidence type="ECO:0000313" key="3">
    <source>
        <dbReference type="Proteomes" id="UP000308197"/>
    </source>
</evidence>
<dbReference type="PANTHER" id="PTHR43157">
    <property type="entry name" value="PHOSPHATIDYLINOSITOL-GLYCAN BIOSYNTHESIS CLASS F PROTEIN-RELATED"/>
    <property type="match status" value="1"/>
</dbReference>
<dbReference type="STRING" id="1314778.A0A5C3PGY6"/>